<evidence type="ECO:0000313" key="3">
    <source>
        <dbReference type="Proteomes" id="UP000489190"/>
    </source>
</evidence>
<dbReference type="EMBL" id="WIWI01000227">
    <property type="protein sequence ID" value="MQT92917.1"/>
    <property type="molecule type" value="Genomic_DNA"/>
</dbReference>
<dbReference type="PANTHER" id="PTHR34822">
    <property type="entry name" value="GRPB DOMAIN PROTEIN (AFU_ORTHOLOGUE AFUA_1G01530)"/>
    <property type="match status" value="1"/>
</dbReference>
<evidence type="ECO:0000313" key="2">
    <source>
        <dbReference type="EMBL" id="MQT92917.1"/>
    </source>
</evidence>
<dbReference type="InterPro" id="IPR007344">
    <property type="entry name" value="GrpB/CoaE"/>
</dbReference>
<gene>
    <name evidence="2" type="ORF">GHO39_28035</name>
</gene>
<dbReference type="Gene3D" id="3.30.460.10">
    <property type="entry name" value="Beta Polymerase, domain 2"/>
    <property type="match status" value="1"/>
</dbReference>
<dbReference type="InterPro" id="IPR043519">
    <property type="entry name" value="NT_sf"/>
</dbReference>
<proteinExistence type="predicted"/>
<evidence type="ECO:0000256" key="1">
    <source>
        <dbReference type="SAM" id="Phobius"/>
    </source>
</evidence>
<dbReference type="PANTHER" id="PTHR34822:SF1">
    <property type="entry name" value="GRPB FAMILY PROTEIN"/>
    <property type="match status" value="1"/>
</dbReference>
<comment type="caution">
    <text evidence="2">The sequence shown here is derived from an EMBL/GenBank/DDBJ whole genome shotgun (WGS) entry which is preliminary data.</text>
</comment>
<sequence>MQLNYMKSVWISEHSVDWKSTFSIEAQAIRDRLQDLSFFIDHVGSTSVSGLPAKPIIDILISLQDWGTSEGVVSNIRELGYQVREADLDTPRYFLVNYSSPDSVGYHIHICKPQSAWEQDMINFRDELRINDKLACDYAELKKKLAETHKDDVDSYALGKKEFIERALKKRASKFSINKLLTHQNVEFDKADSYGRSMMWLQLSLALTAAFSVYVDQGWVLLLIALMGFGFLAAWLVLSQSQQKHRAAGDQARRAVLFMSGLGKKPSLEVNRP</sequence>
<reference evidence="2 3" key="1">
    <citation type="submission" date="2019-10" db="EMBL/GenBank/DDBJ databases">
        <title>Evaluation of single-gene subtyping targets for Pseudomonas.</title>
        <authorList>
            <person name="Reichler S.J."/>
            <person name="Orsi R.H."/>
            <person name="Wiedmann M."/>
            <person name="Martin N.H."/>
            <person name="Murphy S.I."/>
        </authorList>
    </citation>
    <scope>NUCLEOTIDE SEQUENCE [LARGE SCALE GENOMIC DNA]</scope>
    <source>
        <strain evidence="2 3">FSL R10-3254</strain>
    </source>
</reference>
<feature type="transmembrane region" description="Helical" evidence="1">
    <location>
        <begin position="198"/>
        <end position="215"/>
    </location>
</feature>
<keyword evidence="1" id="KW-1133">Transmembrane helix</keyword>
<organism evidence="2 3">
    <name type="scientific">Pseudomonas helleri</name>
    <dbReference type="NCBI Taxonomy" id="1608996"/>
    <lineage>
        <taxon>Bacteria</taxon>
        <taxon>Pseudomonadati</taxon>
        <taxon>Pseudomonadota</taxon>
        <taxon>Gammaproteobacteria</taxon>
        <taxon>Pseudomonadales</taxon>
        <taxon>Pseudomonadaceae</taxon>
        <taxon>Pseudomonas</taxon>
    </lineage>
</organism>
<feature type="transmembrane region" description="Helical" evidence="1">
    <location>
        <begin position="221"/>
        <end position="238"/>
    </location>
</feature>
<protein>
    <recommendedName>
        <fullName evidence="4">GrpB family protein</fullName>
    </recommendedName>
</protein>
<dbReference type="Proteomes" id="UP000489190">
    <property type="component" value="Unassembled WGS sequence"/>
</dbReference>
<dbReference type="RefSeq" id="WP_153331069.1">
    <property type="nucleotide sequence ID" value="NZ_WIWI01000227.1"/>
</dbReference>
<dbReference type="AlphaFoldDB" id="A0A7X2C720"/>
<name>A0A7X2C720_9PSED</name>
<keyword evidence="1" id="KW-0812">Transmembrane</keyword>
<keyword evidence="1" id="KW-0472">Membrane</keyword>
<accession>A0A7X2C720</accession>
<dbReference type="Pfam" id="PF04229">
    <property type="entry name" value="GrpB"/>
    <property type="match status" value="1"/>
</dbReference>
<dbReference type="SUPFAM" id="SSF81301">
    <property type="entry name" value="Nucleotidyltransferase"/>
    <property type="match status" value="1"/>
</dbReference>
<evidence type="ECO:0008006" key="4">
    <source>
        <dbReference type="Google" id="ProtNLM"/>
    </source>
</evidence>